<dbReference type="Pfam" id="PF07520">
    <property type="entry name" value="SrfB"/>
    <property type="match status" value="1"/>
</dbReference>
<proteinExistence type="predicted"/>
<evidence type="ECO:0000313" key="1">
    <source>
        <dbReference type="EMBL" id="EDI0830342.1"/>
    </source>
</evidence>
<dbReference type="AlphaFoldDB" id="A0A636LKK8"/>
<protein>
    <submittedName>
        <fullName evidence="1">Virulence factor SrfB</fullName>
    </submittedName>
</protein>
<sequence>MLVNLCDYKQSVTLIANSGVQFLDFGLTPQESAHYGRFVRKTANGPLLRLDFDLTSGRYTLPGRAGGQPEVVKPESTQTLHYSLDVLDGIWLPLPFLRFNPPRTFIDGPDNWARIQVRKLSEPDSAGNTHRITLAFDSQLAKNMPAALAPCENDLLNGTRFALAWRDEEVADFLDQTWIDGWLRESFLQYASQVENRSEQAIQQALRSFEYQAHWLNLLTLLGEQLTVPEVKFVTHTLSTPAIPVDLILDVGNTHTCGVLIEDHGDANDGLRQTAELQVRSLSEPQFLNDPLFTSRVEFSEARFGKQHFSVESGRDDAFVWPSIVRVGDEARALAMQRVGTEGSSGISSPRRYLWDETPALQDWRFSQIHGKTQREPLATAFPLMNLMNDDGQPLFRLPHEERLPVFSPQYSRSTLMTHMLCEILAQALGQINSVATRLRLGFPASPRQLRTLILTLPSAMPKQEREIFRQRMFEALALVWKAMGWHPQDEDFTTPKQREKSVVPVPEIQMEWDEASCGQLVWLYNEAISHYAGRTESFFNALARPDRQPEPGVVPGRAL</sequence>
<name>A0A636LKK8_SALET</name>
<gene>
    <name evidence="1" type="ORF">CC874_21550</name>
</gene>
<organism evidence="1">
    <name type="scientific">Salmonella enterica subsp. enterica serovar Brancaster</name>
    <dbReference type="NCBI Taxonomy" id="2511819"/>
    <lineage>
        <taxon>Bacteria</taxon>
        <taxon>Pseudomonadati</taxon>
        <taxon>Pseudomonadota</taxon>
        <taxon>Gammaproteobacteria</taxon>
        <taxon>Enterobacterales</taxon>
        <taxon>Enterobacteriaceae</taxon>
        <taxon>Salmonella</taxon>
    </lineage>
</organism>
<feature type="non-terminal residue" evidence="1">
    <location>
        <position position="560"/>
    </location>
</feature>
<dbReference type="InterPro" id="IPR009216">
    <property type="entry name" value="Virulence_factor_SrfB"/>
</dbReference>
<comment type="caution">
    <text evidence="1">The sequence shown here is derived from an EMBL/GenBank/DDBJ whole genome shotgun (WGS) entry which is preliminary data.</text>
</comment>
<dbReference type="EMBL" id="AAMJTU010000101">
    <property type="protein sequence ID" value="EDI0830342.1"/>
    <property type="molecule type" value="Genomic_DNA"/>
</dbReference>
<accession>A0A636LKK8</accession>
<reference evidence="1" key="1">
    <citation type="submission" date="2018-07" db="EMBL/GenBank/DDBJ databases">
        <authorList>
            <person name="Ashton P.M."/>
            <person name="Dallman T."/>
            <person name="Nair S."/>
            <person name="De Pinna E."/>
            <person name="Peters T."/>
            <person name="Grant K."/>
        </authorList>
    </citation>
    <scope>NUCLEOTIDE SEQUENCE</scope>
    <source>
        <strain evidence="1">348754</strain>
    </source>
</reference>